<organism evidence="4 5">
    <name type="scientific">Thermotomaculum hydrothermale</name>
    <dbReference type="NCBI Taxonomy" id="981385"/>
    <lineage>
        <taxon>Bacteria</taxon>
        <taxon>Pseudomonadati</taxon>
        <taxon>Acidobacteriota</taxon>
        <taxon>Holophagae</taxon>
        <taxon>Thermotomaculales</taxon>
        <taxon>Thermotomaculaceae</taxon>
        <taxon>Thermotomaculum</taxon>
    </lineage>
</organism>
<gene>
    <name evidence="4" type="ORF">TTHT_1326</name>
</gene>
<proteinExistence type="predicted"/>
<evidence type="ECO:0000259" key="3">
    <source>
        <dbReference type="Pfam" id="PF01433"/>
    </source>
</evidence>
<dbReference type="Gene3D" id="1.10.390.10">
    <property type="entry name" value="Neutral Protease Domain 2"/>
    <property type="match status" value="1"/>
</dbReference>
<evidence type="ECO:0000313" key="5">
    <source>
        <dbReference type="Proteomes" id="UP000595564"/>
    </source>
</evidence>
<keyword evidence="5" id="KW-1185">Reference proteome</keyword>
<name>A0A7R6PPD7_9BACT</name>
<dbReference type="Proteomes" id="UP000595564">
    <property type="component" value="Chromosome"/>
</dbReference>
<dbReference type="RefSeq" id="WP_201327143.1">
    <property type="nucleotide sequence ID" value="NZ_AP017470.1"/>
</dbReference>
<dbReference type="InterPro" id="IPR027268">
    <property type="entry name" value="Peptidase_M4/M1_CTD_sf"/>
</dbReference>
<feature type="binding site" evidence="2">
    <location>
        <position position="354"/>
    </location>
    <ligand>
        <name>Zn(2+)</name>
        <dbReference type="ChEBI" id="CHEBI:29105"/>
        <note>catalytic</note>
    </ligand>
</feature>
<evidence type="ECO:0000256" key="1">
    <source>
        <dbReference type="PIRSR" id="PIRSR634015-1"/>
    </source>
</evidence>
<feature type="binding site" evidence="2">
    <location>
        <position position="350"/>
    </location>
    <ligand>
        <name>Zn(2+)</name>
        <dbReference type="ChEBI" id="CHEBI:29105"/>
        <note>catalytic</note>
    </ligand>
</feature>
<keyword evidence="2" id="KW-0862">Zinc</keyword>
<dbReference type="GO" id="GO:0008270">
    <property type="term" value="F:zinc ion binding"/>
    <property type="evidence" value="ECO:0007669"/>
    <property type="project" value="InterPro"/>
</dbReference>
<comment type="cofactor">
    <cofactor evidence="2">
        <name>Zn(2+)</name>
        <dbReference type="ChEBI" id="CHEBI:29105"/>
    </cofactor>
    <text evidence="2">Binds 1 zinc ion per subunit.</text>
</comment>
<dbReference type="PANTHER" id="PTHR45726:SF3">
    <property type="entry name" value="LEUKOTRIENE A-4 HYDROLASE"/>
    <property type="match status" value="1"/>
</dbReference>
<sequence length="639" mass="74185">MKKGIILLFFTITFNLFSQNPFVDNEHAIFSSPLSDRIVGYKINVKLDTISHKIIGSEKIFWLNNTQFPTKTLYFHLFMNAFANNHTKMMRNTEKLRHGMLGIKLTPQTAGYCRVKKIMVNFNDLTEYFVVDETVGILHLPFEVKPGESVIIDVDFETKLPRIMIRSGYAGSFHFVGQWFPKLGVFEQNGNWYCEQYDGNGEFYSDFGVYQVEVTLPSYFTATGTGIVLGEKIEGDVKKIKFYAEDVHDFAFVAWDKFRILSKKIGEKTLYVYYFDEHKDIAKRELDALVKVFQWYQKNIGEYPYPDYKVIDVPFNAIASSGMEYQNFSTSFSLSVFPEWLRATESTVVHEFGHAYWQGMVATNENRQAWADEGLNSFFEGLIMDTLYGKCSELKFKAFCQNGFSRFLSADFEMLKYEKPDKKASEFVSRGGYGLASYNKFALTLKTIANIEGNEVVVDAAREFFQRFKFTHPDGKEFLNILNEKTNNKYKELLDNVIYTSSFPDASVISVKKNSVDPFKGYDEKFSFKGQQNNKKKKSYYYKILVGKRELPVKVNGVVVFDSGRVKKFTIPAEKNILQINIPINSDEKLLYVWVDNERKILIDLDRSNNLYKYKPKRFEAQVALFLFNFYLELISYVF</sequence>
<accession>A0A7R6PPD7</accession>
<evidence type="ECO:0000313" key="4">
    <source>
        <dbReference type="EMBL" id="BBB32841.1"/>
    </source>
</evidence>
<keyword evidence="2" id="KW-0479">Metal-binding</keyword>
<dbReference type="Pfam" id="PF01433">
    <property type="entry name" value="Peptidase_M1"/>
    <property type="match status" value="1"/>
</dbReference>
<evidence type="ECO:0000256" key="2">
    <source>
        <dbReference type="PIRSR" id="PIRSR634015-3"/>
    </source>
</evidence>
<reference evidence="4 5" key="1">
    <citation type="journal article" date="2012" name="Extremophiles">
        <title>Thermotomaculum hydrothermale gen. nov., sp. nov., a novel heterotrophic thermophile within the phylum Acidobacteria from a deep-sea hydrothermal vent chimney in the Southern Okinawa Trough.</title>
        <authorList>
            <person name="Izumi H."/>
            <person name="Nunoura T."/>
            <person name="Miyazaki M."/>
            <person name="Mino S."/>
            <person name="Toki T."/>
            <person name="Takai K."/>
            <person name="Sako Y."/>
            <person name="Sawabe T."/>
            <person name="Nakagawa S."/>
        </authorList>
    </citation>
    <scope>NUCLEOTIDE SEQUENCE [LARGE SCALE GENOMIC DNA]</scope>
    <source>
        <strain evidence="4 5">AC55</strain>
    </source>
</reference>
<protein>
    <submittedName>
        <fullName evidence="4">Peptidase M1</fullName>
    </submittedName>
</protein>
<feature type="active site" description="Proton donor" evidence="1">
    <location>
        <position position="438"/>
    </location>
</feature>
<dbReference type="AlphaFoldDB" id="A0A7R6PPD7"/>
<dbReference type="KEGG" id="thyd:TTHT_1326"/>
<dbReference type="PANTHER" id="PTHR45726">
    <property type="entry name" value="LEUKOTRIENE A-4 HYDROLASE"/>
    <property type="match status" value="1"/>
</dbReference>
<feature type="active site" description="Proton acceptor" evidence="1">
    <location>
        <position position="351"/>
    </location>
</feature>
<feature type="domain" description="Peptidase M1 membrane alanine aminopeptidase" evidence="3">
    <location>
        <begin position="285"/>
        <end position="495"/>
    </location>
</feature>
<feature type="binding site" evidence="2">
    <location>
        <position position="373"/>
    </location>
    <ligand>
        <name>Zn(2+)</name>
        <dbReference type="ChEBI" id="CHEBI:29105"/>
        <note>catalytic</note>
    </ligand>
</feature>
<dbReference type="SUPFAM" id="SSF55486">
    <property type="entry name" value="Metalloproteases ('zincins'), catalytic domain"/>
    <property type="match status" value="1"/>
</dbReference>
<dbReference type="EMBL" id="AP017470">
    <property type="protein sequence ID" value="BBB32841.1"/>
    <property type="molecule type" value="Genomic_DNA"/>
</dbReference>
<dbReference type="InterPro" id="IPR034015">
    <property type="entry name" value="M1_LTA4H"/>
</dbReference>
<dbReference type="InterPro" id="IPR014782">
    <property type="entry name" value="Peptidase_M1_dom"/>
</dbReference>
<dbReference type="CDD" id="cd09604">
    <property type="entry name" value="M1_APN_like"/>
    <property type="match status" value="1"/>
</dbReference>
<dbReference type="GO" id="GO:0008237">
    <property type="term" value="F:metallopeptidase activity"/>
    <property type="evidence" value="ECO:0007669"/>
    <property type="project" value="InterPro"/>
</dbReference>